<dbReference type="InterPro" id="IPR054549">
    <property type="entry name" value="UVB_sens_RUS_dom"/>
</dbReference>
<evidence type="ECO:0000256" key="5">
    <source>
        <dbReference type="ARBA" id="ARBA00023136"/>
    </source>
</evidence>
<evidence type="ECO:0000256" key="2">
    <source>
        <dbReference type="ARBA" id="ARBA00007558"/>
    </source>
</evidence>
<sequence>MSQQIIYREQYGALGRRIVYVKPPDQTTLVRLSSSLTLPTSFLESIIQFFRQVFLPQGYPDSVSDDYYRYQLWDTLQAFCSTITGTLTTQAIMKGVGVGDKAATPFAAAITWILKDGTGMAGRIIFAWIEGVYNVRSDPYVCDRTRLDGDCKKWRLFADALNDSAMALELLLPMFMEYSTYILCISTAMKSVVGVAGGATRAAITQHQDAVQDNLHTGRPRVEDNTVQLLASLLDADRRWTARELAAEVGHYLRPALRRKRHLVVQNPIILHDNARSHTAAAIKDLLRHWQWEILEHPPYSPDMSPCDYDLFTKVKEPLRGTRYNTRDEFIHAVGRSIRNINKDGRIDCVRRLPNIWQKAIRNNMADVSAKDGSQETFVNLCASIVGIIILATFDEGDETYSRVRIGQFLSDPFPIHCGLKQGDALSPLLFNFALEYAIRKVQDNRQGLELKGLHQLLFYADDVNMLGENTQTVRENTEILLEASKAIGLEVNPEKDKVYDYVS</sequence>
<dbReference type="InterPro" id="IPR036397">
    <property type="entry name" value="RNaseH_sf"/>
</dbReference>
<dbReference type="SUPFAM" id="SSF56672">
    <property type="entry name" value="DNA/RNA polymerases"/>
    <property type="match status" value="1"/>
</dbReference>
<evidence type="ECO:0000259" key="6">
    <source>
        <dbReference type="Pfam" id="PF00078"/>
    </source>
</evidence>
<comment type="caution">
    <text evidence="8">The sequence shown here is derived from an EMBL/GenBank/DDBJ whole genome shotgun (WGS) entry which is preliminary data.</text>
</comment>
<comment type="subcellular location">
    <subcellularLocation>
        <location evidence="1">Membrane</location>
    </subcellularLocation>
</comment>
<feature type="domain" description="Reverse transcriptase" evidence="6">
    <location>
        <begin position="410"/>
        <end position="499"/>
    </location>
</feature>
<accession>A0ABQ8SZD0</accession>
<evidence type="ECO:0000256" key="1">
    <source>
        <dbReference type="ARBA" id="ARBA00004370"/>
    </source>
</evidence>
<dbReference type="EMBL" id="JAJSOF020000017">
    <property type="protein sequence ID" value="KAJ4439571.1"/>
    <property type="molecule type" value="Genomic_DNA"/>
</dbReference>
<proteinExistence type="inferred from homology"/>
<name>A0ABQ8SZD0_PERAM</name>
<organism evidence="8 9">
    <name type="scientific">Periplaneta americana</name>
    <name type="common">American cockroach</name>
    <name type="synonym">Blatta americana</name>
    <dbReference type="NCBI Taxonomy" id="6978"/>
    <lineage>
        <taxon>Eukaryota</taxon>
        <taxon>Metazoa</taxon>
        <taxon>Ecdysozoa</taxon>
        <taxon>Arthropoda</taxon>
        <taxon>Hexapoda</taxon>
        <taxon>Insecta</taxon>
        <taxon>Pterygota</taxon>
        <taxon>Neoptera</taxon>
        <taxon>Polyneoptera</taxon>
        <taxon>Dictyoptera</taxon>
        <taxon>Blattodea</taxon>
        <taxon>Blattoidea</taxon>
        <taxon>Blattidae</taxon>
        <taxon>Blattinae</taxon>
        <taxon>Periplaneta</taxon>
    </lineage>
</organism>
<evidence type="ECO:0000256" key="3">
    <source>
        <dbReference type="ARBA" id="ARBA00022692"/>
    </source>
</evidence>
<keyword evidence="9" id="KW-1185">Reference proteome</keyword>
<feature type="domain" description="Protein root UVB sensitive/RUS" evidence="7">
    <location>
        <begin position="360"/>
        <end position="398"/>
    </location>
</feature>
<reference evidence="8 9" key="1">
    <citation type="journal article" date="2022" name="Allergy">
        <title>Genome assembly and annotation of Periplaneta americana reveal a comprehensive cockroach allergen profile.</title>
        <authorList>
            <person name="Wang L."/>
            <person name="Xiong Q."/>
            <person name="Saelim N."/>
            <person name="Wang L."/>
            <person name="Nong W."/>
            <person name="Wan A.T."/>
            <person name="Shi M."/>
            <person name="Liu X."/>
            <person name="Cao Q."/>
            <person name="Hui J.H.L."/>
            <person name="Sookrung N."/>
            <person name="Leung T.F."/>
            <person name="Tungtrongchitr A."/>
            <person name="Tsui S.K.W."/>
        </authorList>
    </citation>
    <scope>NUCLEOTIDE SEQUENCE [LARGE SCALE GENOMIC DNA]</scope>
    <source>
        <strain evidence="8">PWHHKU_190912</strain>
    </source>
</reference>
<evidence type="ECO:0000313" key="9">
    <source>
        <dbReference type="Proteomes" id="UP001148838"/>
    </source>
</evidence>
<dbReference type="Pfam" id="PF04884">
    <property type="entry name" value="UVB_sens_prot"/>
    <property type="match status" value="2"/>
</dbReference>
<dbReference type="PANTHER" id="PTHR12770:SF31">
    <property type="entry name" value="RUS FAMILY MEMBER 1"/>
    <property type="match status" value="1"/>
</dbReference>
<dbReference type="Proteomes" id="UP001148838">
    <property type="component" value="Unassembled WGS sequence"/>
</dbReference>
<evidence type="ECO:0000259" key="7">
    <source>
        <dbReference type="Pfam" id="PF04884"/>
    </source>
</evidence>
<dbReference type="Gene3D" id="3.30.420.10">
    <property type="entry name" value="Ribonuclease H-like superfamily/Ribonuclease H"/>
    <property type="match status" value="1"/>
</dbReference>
<evidence type="ECO:0008006" key="10">
    <source>
        <dbReference type="Google" id="ProtNLM"/>
    </source>
</evidence>
<dbReference type="InterPro" id="IPR043502">
    <property type="entry name" value="DNA/RNA_pol_sf"/>
</dbReference>
<keyword evidence="3" id="KW-0812">Transmembrane</keyword>
<dbReference type="PANTHER" id="PTHR12770">
    <property type="entry name" value="RUS1 FAMILY PROTEIN C16ORF58"/>
    <property type="match status" value="1"/>
</dbReference>
<comment type="similarity">
    <text evidence="2">Belongs to the RUS1 family.</text>
</comment>
<evidence type="ECO:0000256" key="4">
    <source>
        <dbReference type="ARBA" id="ARBA00022989"/>
    </source>
</evidence>
<dbReference type="Pfam" id="PF00078">
    <property type="entry name" value="RVT_1"/>
    <property type="match status" value="1"/>
</dbReference>
<evidence type="ECO:0000313" key="8">
    <source>
        <dbReference type="EMBL" id="KAJ4439571.1"/>
    </source>
</evidence>
<keyword evidence="5" id="KW-0472">Membrane</keyword>
<protein>
    <recommendedName>
        <fullName evidence="10">Reverse transcriptase domain-containing protein</fullName>
    </recommendedName>
</protein>
<dbReference type="InterPro" id="IPR000477">
    <property type="entry name" value="RT_dom"/>
</dbReference>
<gene>
    <name evidence="8" type="ORF">ANN_07698</name>
</gene>
<keyword evidence="4" id="KW-1133">Transmembrane helix</keyword>
<feature type="domain" description="Protein root UVB sensitive/RUS" evidence="7">
    <location>
        <begin position="44"/>
        <end position="215"/>
    </location>
</feature>
<dbReference type="InterPro" id="IPR006968">
    <property type="entry name" value="RUS_fam"/>
</dbReference>